<reference evidence="1 2" key="1">
    <citation type="submission" date="2019-06" db="EMBL/GenBank/DDBJ databases">
        <title>Sequencing the genomes of 1000 actinobacteria strains.</title>
        <authorList>
            <person name="Klenk H.-P."/>
        </authorList>
    </citation>
    <scope>NUCLEOTIDE SEQUENCE [LARGE SCALE GENOMIC DNA]</scope>
    <source>
        <strain evidence="1 2">DSM 24617</strain>
    </source>
</reference>
<dbReference type="RefSeq" id="WP_142005808.1">
    <property type="nucleotide sequence ID" value="NZ_CAJTBP010000001.1"/>
</dbReference>
<dbReference type="AlphaFoldDB" id="A0A542XDD1"/>
<dbReference type="Gene3D" id="3.40.50.150">
    <property type="entry name" value="Vaccinia Virus protein VP39"/>
    <property type="match status" value="1"/>
</dbReference>
<keyword evidence="2" id="KW-1185">Reference proteome</keyword>
<evidence type="ECO:0008006" key="3">
    <source>
        <dbReference type="Google" id="ProtNLM"/>
    </source>
</evidence>
<accession>A0A542XDD1</accession>
<dbReference type="SUPFAM" id="SSF53335">
    <property type="entry name" value="S-adenosyl-L-methionine-dependent methyltransferases"/>
    <property type="match status" value="1"/>
</dbReference>
<name>A0A542XDD1_9MICO</name>
<dbReference type="InterPro" id="IPR029063">
    <property type="entry name" value="SAM-dependent_MTases_sf"/>
</dbReference>
<evidence type="ECO:0000313" key="2">
    <source>
        <dbReference type="Proteomes" id="UP000318336"/>
    </source>
</evidence>
<sequence>MAFSDKLRSGVVQHVKPLLSDEGWAKLRGLDPTSRTRDVDRMRVQRDEARARAVKAEAINQAPDHTTRRTEASDAADLRSLAGKYRTDKWSHQHRYTPHYARHIGYLRNEPFTLLEVGIGGYARELDGGASLRMWKEFFPRATIVGLDIEDKKFVDEDRIISYQGSQVDPSILDRILADHPDIRVIIDDGSHVNEHVVETFRLLFPRLHPQGHYVIEDTQTAYWPRYGGSPDLLATHTSMALGKRLADDINFQEYTDADHEPTYDQANVVGVHFYHNLIFVDKGSNDEPRTSFPHN</sequence>
<dbReference type="Proteomes" id="UP000318336">
    <property type="component" value="Unassembled WGS sequence"/>
</dbReference>
<dbReference type="OrthoDB" id="9816424at2"/>
<comment type="caution">
    <text evidence="1">The sequence shown here is derived from an EMBL/GenBank/DDBJ whole genome shotgun (WGS) entry which is preliminary data.</text>
</comment>
<proteinExistence type="predicted"/>
<evidence type="ECO:0000313" key="1">
    <source>
        <dbReference type="EMBL" id="TQL33838.1"/>
    </source>
</evidence>
<dbReference type="EMBL" id="VFOK01000001">
    <property type="protein sequence ID" value="TQL33838.1"/>
    <property type="molecule type" value="Genomic_DNA"/>
</dbReference>
<gene>
    <name evidence="1" type="ORF">FB554_1992</name>
</gene>
<organism evidence="1 2">
    <name type="scientific">Barrientosiimonas humi</name>
    <dbReference type="NCBI Taxonomy" id="999931"/>
    <lineage>
        <taxon>Bacteria</taxon>
        <taxon>Bacillati</taxon>
        <taxon>Actinomycetota</taxon>
        <taxon>Actinomycetes</taxon>
        <taxon>Micrococcales</taxon>
        <taxon>Dermacoccaceae</taxon>
        <taxon>Barrientosiimonas</taxon>
    </lineage>
</organism>
<protein>
    <recommendedName>
        <fullName evidence="3">Methyltransferase family protein</fullName>
    </recommendedName>
</protein>